<reference evidence="1 2" key="1">
    <citation type="submission" date="2018-09" db="EMBL/GenBank/DDBJ databases">
        <title>Metagenome Assembled Genomes from an Advanced Water Purification Facility.</title>
        <authorList>
            <person name="Stamps B.W."/>
            <person name="Spear J.R."/>
        </authorList>
    </citation>
    <scope>NUCLEOTIDE SEQUENCE [LARGE SCALE GENOMIC DNA]</scope>
    <source>
        <strain evidence="1">Bin_54_1</strain>
    </source>
</reference>
<dbReference type="Proteomes" id="UP000321055">
    <property type="component" value="Unassembled WGS sequence"/>
</dbReference>
<dbReference type="EMBL" id="SSFX01000003">
    <property type="protein sequence ID" value="TXI30921.1"/>
    <property type="molecule type" value="Genomic_DNA"/>
</dbReference>
<name>A0A5C7VZB5_9PROT</name>
<proteinExistence type="predicted"/>
<evidence type="ECO:0000313" key="1">
    <source>
        <dbReference type="EMBL" id="TXI30921.1"/>
    </source>
</evidence>
<dbReference type="AlphaFoldDB" id="A0A5C7VZB5"/>
<accession>A0A5C7VZB5</accession>
<protein>
    <recommendedName>
        <fullName evidence="3">DUF4145 domain-containing protein</fullName>
    </recommendedName>
</protein>
<comment type="caution">
    <text evidence="1">The sequence shown here is derived from an EMBL/GenBank/DDBJ whole genome shotgun (WGS) entry which is preliminary data.</text>
</comment>
<gene>
    <name evidence="1" type="ORF">E6Q60_00190</name>
</gene>
<organism evidence="1 2">
    <name type="scientific">Nitrosomonas oligotropha</name>
    <dbReference type="NCBI Taxonomy" id="42354"/>
    <lineage>
        <taxon>Bacteria</taxon>
        <taxon>Pseudomonadati</taxon>
        <taxon>Pseudomonadota</taxon>
        <taxon>Betaproteobacteria</taxon>
        <taxon>Nitrosomonadales</taxon>
        <taxon>Nitrosomonadaceae</taxon>
        <taxon>Nitrosomonas</taxon>
    </lineage>
</organism>
<evidence type="ECO:0000313" key="2">
    <source>
        <dbReference type="Proteomes" id="UP000321055"/>
    </source>
</evidence>
<sequence length="225" mass="25303">MHHKKISIRIRQLIAQSEIVLSSRRTNSFINGIYVDSGKLAGLRASVLSFIAMVFGKEHSHYSEFEKATSDNLESSAKKGYGILLAIQDEIDGGWIFSVKKLVSAEIFSDFLEMAEHLLEQDYKDPAAVMIGSVLEENLRQLCHSIGVETEIEKEDGIFIPKSADRINSDLAKAGIYTKLDQKSVTAWLDLRNKAAHGKYREYEKEQVVLMMQGVTDFLARMTAK</sequence>
<evidence type="ECO:0008006" key="3">
    <source>
        <dbReference type="Google" id="ProtNLM"/>
    </source>
</evidence>